<evidence type="ECO:0000259" key="1">
    <source>
        <dbReference type="Pfam" id="PF01909"/>
    </source>
</evidence>
<reference evidence="2 3" key="1">
    <citation type="journal article" date="2013" name="Int. J. Syst. Evol. Microbiol.">
        <title>Marinoscillum luteum sp. nov., isolated from marine sediment.</title>
        <authorList>
            <person name="Cha I.T."/>
            <person name="Park S.J."/>
            <person name="Kim S.J."/>
            <person name="Kim J.G."/>
            <person name="Jung M.Y."/>
            <person name="Shin K.S."/>
            <person name="Kwon K.K."/>
            <person name="Yang S.H."/>
            <person name="Seo Y.S."/>
            <person name="Rhee S.K."/>
        </authorList>
    </citation>
    <scope>NUCLEOTIDE SEQUENCE [LARGE SCALE GENOMIC DNA]</scope>
    <source>
        <strain evidence="2 3">KCTC 23939</strain>
    </source>
</reference>
<dbReference type="SUPFAM" id="SSF81301">
    <property type="entry name" value="Nucleotidyltransferase"/>
    <property type="match status" value="1"/>
</dbReference>
<dbReference type="CDD" id="cd05403">
    <property type="entry name" value="NT_KNTase_like"/>
    <property type="match status" value="1"/>
</dbReference>
<evidence type="ECO:0000313" key="3">
    <source>
        <dbReference type="Proteomes" id="UP001610063"/>
    </source>
</evidence>
<dbReference type="InterPro" id="IPR002934">
    <property type="entry name" value="Polymerase_NTP_transf_dom"/>
</dbReference>
<accession>A0ABW7N9V3</accession>
<evidence type="ECO:0000313" key="2">
    <source>
        <dbReference type="EMBL" id="MFH6984421.1"/>
    </source>
</evidence>
<comment type="caution">
    <text evidence="2">The sequence shown here is derived from an EMBL/GenBank/DDBJ whole genome shotgun (WGS) entry which is preliminary data.</text>
</comment>
<dbReference type="Gene3D" id="3.30.460.10">
    <property type="entry name" value="Beta Polymerase, domain 2"/>
    <property type="match status" value="1"/>
</dbReference>
<dbReference type="InterPro" id="IPR043519">
    <property type="entry name" value="NT_sf"/>
</dbReference>
<organism evidence="2 3">
    <name type="scientific">Marinoscillum luteum</name>
    <dbReference type="NCBI Taxonomy" id="861051"/>
    <lineage>
        <taxon>Bacteria</taxon>
        <taxon>Pseudomonadati</taxon>
        <taxon>Bacteroidota</taxon>
        <taxon>Cytophagia</taxon>
        <taxon>Cytophagales</taxon>
        <taxon>Reichenbachiellaceae</taxon>
        <taxon>Marinoscillum</taxon>
    </lineage>
</organism>
<dbReference type="EMBL" id="JBIPKE010000017">
    <property type="protein sequence ID" value="MFH6984421.1"/>
    <property type="molecule type" value="Genomic_DNA"/>
</dbReference>
<proteinExistence type="predicted"/>
<protein>
    <submittedName>
        <fullName evidence="2">Nucleotidyltransferase domain-containing protein</fullName>
    </submittedName>
</protein>
<dbReference type="Proteomes" id="UP001610063">
    <property type="component" value="Unassembled WGS sequence"/>
</dbReference>
<sequence>MRVSNSDIAHIKKTAKSIFGNSCEVYLFGSRVSNDTKGGDLDLLIRTNDPTQLLTKKLTFKARVKQLIGDQKIDVIVRSASAPDEQDHIYQEALKGQLL</sequence>
<keyword evidence="3" id="KW-1185">Reference proteome</keyword>
<gene>
    <name evidence="2" type="ORF">ACHKAR_13290</name>
</gene>
<name>A0ABW7N9V3_9BACT</name>
<feature type="domain" description="Polymerase nucleotidyl transferase" evidence="1">
    <location>
        <begin position="11"/>
        <end position="81"/>
    </location>
</feature>
<dbReference type="RefSeq" id="WP_395417759.1">
    <property type="nucleotide sequence ID" value="NZ_JBIPKE010000017.1"/>
</dbReference>
<dbReference type="Pfam" id="PF01909">
    <property type="entry name" value="NTP_transf_2"/>
    <property type="match status" value="1"/>
</dbReference>